<dbReference type="InterPro" id="IPR046521">
    <property type="entry name" value="DUF6698"/>
</dbReference>
<feature type="compositionally biased region" description="Acidic residues" evidence="1">
    <location>
        <begin position="18"/>
        <end position="38"/>
    </location>
</feature>
<proteinExistence type="predicted"/>
<reference evidence="2 3" key="1">
    <citation type="submission" date="2014-04" db="EMBL/GenBank/DDBJ databases">
        <title>Evolutionary Origins and Diversification of the Mycorrhizal Mutualists.</title>
        <authorList>
            <consortium name="DOE Joint Genome Institute"/>
            <consortium name="Mycorrhizal Genomics Consortium"/>
            <person name="Kohler A."/>
            <person name="Kuo A."/>
            <person name="Nagy L.G."/>
            <person name="Floudas D."/>
            <person name="Copeland A."/>
            <person name="Barry K.W."/>
            <person name="Cichocki N."/>
            <person name="Veneault-Fourrey C."/>
            <person name="LaButti K."/>
            <person name="Lindquist E.A."/>
            <person name="Lipzen A."/>
            <person name="Lundell T."/>
            <person name="Morin E."/>
            <person name="Murat C."/>
            <person name="Riley R."/>
            <person name="Ohm R."/>
            <person name="Sun H."/>
            <person name="Tunlid A."/>
            <person name="Henrissat B."/>
            <person name="Grigoriev I.V."/>
            <person name="Hibbett D.S."/>
            <person name="Martin F."/>
        </authorList>
    </citation>
    <scope>NUCLEOTIDE SEQUENCE [LARGE SCALE GENOMIC DNA]</scope>
    <source>
        <strain evidence="2 3">MD-312</strain>
    </source>
</reference>
<feature type="region of interest" description="Disordered" evidence="1">
    <location>
        <begin position="366"/>
        <end position="388"/>
    </location>
</feature>
<organism evidence="2 3">
    <name type="scientific">Hydnomerulius pinastri MD-312</name>
    <dbReference type="NCBI Taxonomy" id="994086"/>
    <lineage>
        <taxon>Eukaryota</taxon>
        <taxon>Fungi</taxon>
        <taxon>Dikarya</taxon>
        <taxon>Basidiomycota</taxon>
        <taxon>Agaricomycotina</taxon>
        <taxon>Agaricomycetes</taxon>
        <taxon>Agaricomycetidae</taxon>
        <taxon>Boletales</taxon>
        <taxon>Boletales incertae sedis</taxon>
        <taxon>Leucogyrophana</taxon>
    </lineage>
</organism>
<accession>A0A0C9W824</accession>
<dbReference type="HOGENOM" id="CLU_028048_2_0_1"/>
<sequence>MPAHQLQDDGFTNNEVRSEEEEDEEGQESGEDSPDSDFEQVRRVMNVPGPTAENHELRKALAIAQKAYTDTRAELRETKKKLFELSSAVSTKKRGGSANPLSTLDRNIVCKAKKWVLFYHFWLPDGVFSTTRKPGIDPCSPSHFDSPENRRDGAIAELYQMVPNKMHGSMETYSQFNSIFRNAAGTQRSSILKGIKDFVAVIFAEHKLDPTLFIDQDSPRKKENQDLLRLLKHDSVGNYECMAPVLYKDPQEMLLSDFLKSPVLVRIARVLIFGKSVLSQKKRGCPPGRGQRMGIQSVTEGLITGSAILACFVLSHDPELSLTRVHTGINYQDDYDYYLEVLFECNNWALEVMDLYNREVFGKDAESTSNLNSTSAPTSTADSRRSTRKGKFLEALKNSQPPPAQAPNITISSTLTATATSPPRSPESAPEGIAANAQVSSTLSINPGPVQSVALSTTSQLQLGLGQMSISGSGGDMRQVTSQSGSRKPSSRRPKPAAAQPPVDEEPPTVTIQPVLEPERRNLHRKAKK</sequence>
<evidence type="ECO:0000313" key="2">
    <source>
        <dbReference type="EMBL" id="KIJ59111.1"/>
    </source>
</evidence>
<evidence type="ECO:0000256" key="1">
    <source>
        <dbReference type="SAM" id="MobiDB-lite"/>
    </source>
</evidence>
<dbReference type="Pfam" id="PF20414">
    <property type="entry name" value="DUF6698"/>
    <property type="match status" value="1"/>
</dbReference>
<name>A0A0C9W824_9AGAM</name>
<feature type="compositionally biased region" description="Polar residues" evidence="1">
    <location>
        <begin position="367"/>
        <end position="381"/>
    </location>
</feature>
<feature type="region of interest" description="Disordered" evidence="1">
    <location>
        <begin position="1"/>
        <end position="41"/>
    </location>
</feature>
<keyword evidence="3" id="KW-1185">Reference proteome</keyword>
<dbReference type="AlphaFoldDB" id="A0A0C9W824"/>
<gene>
    <name evidence="2" type="ORF">HYDPIDRAFT_33508</name>
</gene>
<dbReference type="OrthoDB" id="2857391at2759"/>
<dbReference type="EMBL" id="KN839897">
    <property type="protein sequence ID" value="KIJ59111.1"/>
    <property type="molecule type" value="Genomic_DNA"/>
</dbReference>
<evidence type="ECO:0000313" key="3">
    <source>
        <dbReference type="Proteomes" id="UP000053820"/>
    </source>
</evidence>
<dbReference type="Proteomes" id="UP000053820">
    <property type="component" value="Unassembled WGS sequence"/>
</dbReference>
<protein>
    <submittedName>
        <fullName evidence="2">Uncharacterized protein</fullName>
    </submittedName>
</protein>
<feature type="region of interest" description="Disordered" evidence="1">
    <location>
        <begin position="466"/>
        <end position="529"/>
    </location>
</feature>